<comment type="caution">
    <text evidence="7">The sequence shown here is derived from an EMBL/GenBank/DDBJ whole genome shotgun (WGS) entry which is preliminary data.</text>
</comment>
<evidence type="ECO:0000313" key="7">
    <source>
        <dbReference type="EMBL" id="KAG7120736.1"/>
    </source>
</evidence>
<dbReference type="SMR" id="A0A8I2ZA42"/>
<dbReference type="Proteomes" id="UP000689129">
    <property type="component" value="Unassembled WGS sequence"/>
</dbReference>
<evidence type="ECO:0000256" key="2">
    <source>
        <dbReference type="ARBA" id="ARBA00022679"/>
    </source>
</evidence>
<dbReference type="PANTHER" id="PTHR46803:SF2">
    <property type="entry name" value="E3 UBIQUITIN-PROTEIN LIGASE CHIP"/>
    <property type="match status" value="1"/>
</dbReference>
<dbReference type="Gene3D" id="1.25.40.10">
    <property type="entry name" value="Tetratricopeptide repeat domain"/>
    <property type="match status" value="1"/>
</dbReference>
<dbReference type="GO" id="GO:0000209">
    <property type="term" value="P:protein polyubiquitination"/>
    <property type="evidence" value="ECO:0007669"/>
    <property type="project" value="TreeGrafter"/>
</dbReference>
<keyword evidence="5" id="KW-0413">Isomerase</keyword>
<dbReference type="GO" id="GO:0005737">
    <property type="term" value="C:cytoplasm"/>
    <property type="evidence" value="ECO:0007669"/>
    <property type="project" value="TreeGrafter"/>
</dbReference>
<gene>
    <name evidence="7" type="ORF">HYQ45_014780</name>
</gene>
<evidence type="ECO:0000256" key="4">
    <source>
        <dbReference type="ARBA" id="ARBA00022786"/>
    </source>
</evidence>
<dbReference type="PANTHER" id="PTHR46803">
    <property type="entry name" value="E3 UBIQUITIN-PROTEIN LIGASE CHIP"/>
    <property type="match status" value="1"/>
</dbReference>
<dbReference type="Gene3D" id="3.30.40.10">
    <property type="entry name" value="Zinc/RING finger domain, C3HC4 (zinc finger)"/>
    <property type="match status" value="1"/>
</dbReference>
<dbReference type="GO" id="GO:0045862">
    <property type="term" value="P:positive regulation of proteolysis"/>
    <property type="evidence" value="ECO:0007669"/>
    <property type="project" value="TreeGrafter"/>
</dbReference>
<dbReference type="Pfam" id="PF04564">
    <property type="entry name" value="U-box"/>
    <property type="match status" value="1"/>
</dbReference>
<feature type="domain" description="U-box" evidence="6">
    <location>
        <begin position="196"/>
        <end position="269"/>
    </location>
</feature>
<dbReference type="GO" id="GO:0071218">
    <property type="term" value="P:cellular response to misfolded protein"/>
    <property type="evidence" value="ECO:0007669"/>
    <property type="project" value="TreeGrafter"/>
</dbReference>
<organism evidence="7 8">
    <name type="scientific">Verticillium longisporum</name>
    <name type="common">Verticillium dahliae var. longisporum</name>
    <dbReference type="NCBI Taxonomy" id="100787"/>
    <lineage>
        <taxon>Eukaryota</taxon>
        <taxon>Fungi</taxon>
        <taxon>Dikarya</taxon>
        <taxon>Ascomycota</taxon>
        <taxon>Pezizomycotina</taxon>
        <taxon>Sordariomycetes</taxon>
        <taxon>Hypocreomycetidae</taxon>
        <taxon>Glomerellales</taxon>
        <taxon>Plectosphaerellaceae</taxon>
        <taxon>Verticillium</taxon>
    </lineage>
</organism>
<proteinExistence type="predicted"/>
<accession>A0A8I2ZA42</accession>
<keyword evidence="2" id="KW-0808">Transferase</keyword>
<evidence type="ECO:0000259" key="6">
    <source>
        <dbReference type="PROSITE" id="PS51698"/>
    </source>
</evidence>
<dbReference type="InterPro" id="IPR011990">
    <property type="entry name" value="TPR-like_helical_dom_sf"/>
</dbReference>
<dbReference type="SUPFAM" id="SSF57850">
    <property type="entry name" value="RING/U-box"/>
    <property type="match status" value="1"/>
</dbReference>
<reference evidence="7" key="1">
    <citation type="journal article" date="2021" name="Mol. Plant Pathol.">
        <title>A 20-kb lineage-specific genomic region tames virulence in pathogenic amphidiploid Verticillium longisporum.</title>
        <authorList>
            <person name="Harting R."/>
            <person name="Starke J."/>
            <person name="Kusch H."/>
            <person name="Poggeler S."/>
            <person name="Maurus I."/>
            <person name="Schluter R."/>
            <person name="Landesfeind M."/>
            <person name="Bulla I."/>
            <person name="Nowrousian M."/>
            <person name="de Jonge R."/>
            <person name="Stahlhut G."/>
            <person name="Hoff K.J."/>
            <person name="Asshauer K.P."/>
            <person name="Thurmer A."/>
            <person name="Stanke M."/>
            <person name="Daniel R."/>
            <person name="Morgenstern B."/>
            <person name="Thomma B.P.H.J."/>
            <person name="Kronstad J.W."/>
            <person name="Braus-Stromeyer S.A."/>
            <person name="Braus G.H."/>
        </authorList>
    </citation>
    <scope>NUCLEOTIDE SEQUENCE</scope>
    <source>
        <strain evidence="7">Vl32</strain>
    </source>
</reference>
<sequence>MAEARAAQLKEEGNRHFQKGDYINAEGCYSKGIIADPKNQNLYTNRAMARLKLNYWDAVVADCRDALALNAANMKASYYLAQALVSLQDFDGAINAAMRAHGLCIETGDRSLAAVTALVLRCKKERWEHNEKRRKREDQYLEVDVVETMEREKERALAATESEGERGDVAAEWDAKITDIRRVFETARAKGEQRREVPDWLIDDITFNVFVDPWVTKTGKSYERASIMEHLRRHPSDPLTREPLQLAELRPNLALRQAAEEFLNENGWAADW</sequence>
<keyword evidence="4" id="KW-0833">Ubl conjugation pathway</keyword>
<evidence type="ECO:0000256" key="5">
    <source>
        <dbReference type="ARBA" id="ARBA00023110"/>
    </source>
</evidence>
<evidence type="ECO:0000256" key="3">
    <source>
        <dbReference type="ARBA" id="ARBA00022737"/>
    </source>
</evidence>
<dbReference type="InterPro" id="IPR013083">
    <property type="entry name" value="Znf_RING/FYVE/PHD"/>
</dbReference>
<dbReference type="GO" id="GO:0006515">
    <property type="term" value="P:protein quality control for misfolded or incompletely synthesized proteins"/>
    <property type="evidence" value="ECO:0007669"/>
    <property type="project" value="TreeGrafter"/>
</dbReference>
<keyword evidence="5" id="KW-0697">Rotamase</keyword>
<dbReference type="GO" id="GO:0051087">
    <property type="term" value="F:protein-folding chaperone binding"/>
    <property type="evidence" value="ECO:0007669"/>
    <property type="project" value="TreeGrafter"/>
</dbReference>
<dbReference type="GO" id="GO:0003755">
    <property type="term" value="F:peptidyl-prolyl cis-trans isomerase activity"/>
    <property type="evidence" value="ECO:0007669"/>
    <property type="project" value="UniProtKB-KW"/>
</dbReference>
<protein>
    <submittedName>
        <fullName evidence="7">STIP1 y and U box-containing protein 1 like</fullName>
    </submittedName>
</protein>
<keyword evidence="3" id="KW-0677">Repeat</keyword>
<evidence type="ECO:0000313" key="8">
    <source>
        <dbReference type="Proteomes" id="UP000689129"/>
    </source>
</evidence>
<name>A0A8I2ZA42_VERLO</name>
<dbReference type="OrthoDB" id="629492at2759"/>
<dbReference type="SMART" id="SM00504">
    <property type="entry name" value="Ubox"/>
    <property type="match status" value="1"/>
</dbReference>
<dbReference type="AlphaFoldDB" id="A0A8I2ZA42"/>
<evidence type="ECO:0000256" key="1">
    <source>
        <dbReference type="ARBA" id="ARBA00000900"/>
    </source>
</evidence>
<comment type="catalytic activity">
    <reaction evidence="1">
        <text>S-ubiquitinyl-[E2 ubiquitin-conjugating enzyme]-L-cysteine + [acceptor protein]-L-lysine = [E2 ubiquitin-conjugating enzyme]-L-cysteine + N(6)-ubiquitinyl-[acceptor protein]-L-lysine.</text>
        <dbReference type="EC" id="2.3.2.27"/>
    </reaction>
</comment>
<dbReference type="GO" id="GO:0061630">
    <property type="term" value="F:ubiquitin protein ligase activity"/>
    <property type="evidence" value="ECO:0007669"/>
    <property type="project" value="UniProtKB-EC"/>
</dbReference>
<dbReference type="PROSITE" id="PS51698">
    <property type="entry name" value="U_BOX"/>
    <property type="match status" value="1"/>
</dbReference>
<dbReference type="GO" id="GO:0043161">
    <property type="term" value="P:proteasome-mediated ubiquitin-dependent protein catabolic process"/>
    <property type="evidence" value="ECO:0007669"/>
    <property type="project" value="TreeGrafter"/>
</dbReference>
<dbReference type="SUPFAM" id="SSF48452">
    <property type="entry name" value="TPR-like"/>
    <property type="match status" value="1"/>
</dbReference>
<dbReference type="InterPro" id="IPR003613">
    <property type="entry name" value="Ubox_domain"/>
</dbReference>
<dbReference type="EMBL" id="JAEMWZ010000386">
    <property type="protein sequence ID" value="KAG7120736.1"/>
    <property type="molecule type" value="Genomic_DNA"/>
</dbReference>